<evidence type="ECO:0000313" key="1">
    <source>
        <dbReference type="EMBL" id="TMS37492.1"/>
    </source>
</evidence>
<gene>
    <name evidence="1" type="ORF">L596_004412</name>
</gene>
<organism evidence="1 2">
    <name type="scientific">Steinernema carpocapsae</name>
    <name type="common">Entomopathogenic nematode</name>
    <dbReference type="NCBI Taxonomy" id="34508"/>
    <lineage>
        <taxon>Eukaryota</taxon>
        <taxon>Metazoa</taxon>
        <taxon>Ecdysozoa</taxon>
        <taxon>Nematoda</taxon>
        <taxon>Chromadorea</taxon>
        <taxon>Rhabditida</taxon>
        <taxon>Tylenchina</taxon>
        <taxon>Panagrolaimomorpha</taxon>
        <taxon>Strongyloidoidea</taxon>
        <taxon>Steinernematidae</taxon>
        <taxon>Steinernema</taxon>
    </lineage>
</organism>
<keyword evidence="2" id="KW-1185">Reference proteome</keyword>
<reference evidence="1 2" key="1">
    <citation type="journal article" date="2015" name="Genome Biol.">
        <title>Comparative genomics of Steinernema reveals deeply conserved gene regulatory networks.</title>
        <authorList>
            <person name="Dillman A.R."/>
            <person name="Macchietto M."/>
            <person name="Porter C.F."/>
            <person name="Rogers A."/>
            <person name="Williams B."/>
            <person name="Antoshechkin I."/>
            <person name="Lee M.M."/>
            <person name="Goodwin Z."/>
            <person name="Lu X."/>
            <person name="Lewis E.E."/>
            <person name="Goodrich-Blair H."/>
            <person name="Stock S.P."/>
            <person name="Adams B.J."/>
            <person name="Sternberg P.W."/>
            <person name="Mortazavi A."/>
        </authorList>
    </citation>
    <scope>NUCLEOTIDE SEQUENCE [LARGE SCALE GENOMIC DNA]</scope>
    <source>
        <strain evidence="1 2">ALL</strain>
    </source>
</reference>
<protein>
    <submittedName>
        <fullName evidence="1">Uncharacterized protein</fullName>
    </submittedName>
</protein>
<reference evidence="1 2" key="2">
    <citation type="journal article" date="2019" name="G3 (Bethesda)">
        <title>Hybrid Assembly of the Genome of the Entomopathogenic Nematode Steinernema carpocapsae Identifies the X-Chromosome.</title>
        <authorList>
            <person name="Serra L."/>
            <person name="Macchietto M."/>
            <person name="Macias-Munoz A."/>
            <person name="McGill C.J."/>
            <person name="Rodriguez I.M."/>
            <person name="Rodriguez B."/>
            <person name="Murad R."/>
            <person name="Mortazavi A."/>
        </authorList>
    </citation>
    <scope>NUCLEOTIDE SEQUENCE [LARGE SCALE GENOMIC DNA]</scope>
    <source>
        <strain evidence="1 2">ALL</strain>
    </source>
</reference>
<proteinExistence type="predicted"/>
<dbReference type="AlphaFoldDB" id="A0A4U8UVQ6"/>
<evidence type="ECO:0000313" key="2">
    <source>
        <dbReference type="Proteomes" id="UP000298663"/>
    </source>
</evidence>
<name>A0A4U8UVQ6_STECR</name>
<dbReference type="EMBL" id="AZBU02000001">
    <property type="protein sequence ID" value="TMS37492.1"/>
    <property type="molecule type" value="Genomic_DNA"/>
</dbReference>
<sequence>MTALPDCQFILKHDAEDIVTSEYAMFVSNIFVSPQTDILGESLLSKILSYKNALISPPSVKDLCDLLRLQQPHRSRFSLSVLGLRTLLLRPSVERPSARQKRMGCVLFEAVPARGPGEVE</sequence>
<accession>A0A4U8UVQ6</accession>
<comment type="caution">
    <text evidence="1">The sequence shown here is derived from an EMBL/GenBank/DDBJ whole genome shotgun (WGS) entry which is preliminary data.</text>
</comment>
<dbReference type="Proteomes" id="UP000298663">
    <property type="component" value="Unassembled WGS sequence"/>
</dbReference>